<evidence type="ECO:0000313" key="14">
    <source>
        <dbReference type="EMBL" id="RLJ35017.1"/>
    </source>
</evidence>
<keyword evidence="9" id="KW-0676">Redox-active center</keyword>
<gene>
    <name evidence="13" type="ORF">B0G92_1119</name>
    <name evidence="14" type="ORF">CLV50_0385</name>
</gene>
<evidence type="ECO:0000313" key="13">
    <source>
        <dbReference type="EMBL" id="PKW29482.1"/>
    </source>
</evidence>
<dbReference type="GO" id="GO:0048038">
    <property type="term" value="F:quinone binding"/>
    <property type="evidence" value="ECO:0007669"/>
    <property type="project" value="UniProtKB-KW"/>
</dbReference>
<dbReference type="CDD" id="cd12921">
    <property type="entry name" value="VKOR_4"/>
    <property type="match status" value="1"/>
</dbReference>
<dbReference type="RefSeq" id="WP_143394995.1">
    <property type="nucleotide sequence ID" value="NZ_PJND01000007.1"/>
</dbReference>
<keyword evidence="3 10" id="KW-0812">Transmembrane</keyword>
<dbReference type="InterPro" id="IPR012932">
    <property type="entry name" value="VKOR"/>
</dbReference>
<comment type="similarity">
    <text evidence="2">Belongs to the VKOR family.</text>
</comment>
<dbReference type="InterPro" id="IPR012336">
    <property type="entry name" value="Thioredoxin-like_fold"/>
</dbReference>
<keyword evidence="5 10" id="KW-1133">Transmembrane helix</keyword>
<dbReference type="SUPFAM" id="SSF52833">
    <property type="entry name" value="Thioredoxin-like"/>
    <property type="match status" value="1"/>
</dbReference>
<feature type="transmembrane region" description="Helical" evidence="10">
    <location>
        <begin position="290"/>
        <end position="310"/>
    </location>
</feature>
<keyword evidence="4" id="KW-0874">Quinone</keyword>
<sequence>MISVLKKYLEQNRHGNLNEEFKDIYLSHPNYPSLFSVTDTLEVLRIENMAANVPKNQLENLPEHFIAAIEVKDALNFVFVSKNQDTIIYETENNEKHTVTREEFRELWNGLILAIEKNEKPSDIKKSEHKIAITLAVLATVYLVSNFAYGFEIYGFLFRTLSFIGLLAGIFILLEKNENGNELVSKICSFNSNTSCDSVIKSKNSRITQWLDFTDLPILFFSINFIAGSLAGSAFGIIGLLSLLSLPVCLYSVYLQKTKLKKWCMLCLVVSSLVLAQSLLYVSYFDNFKINLTAVIHYTIIALICSALWFPLKKIISERKDLADKNKELSRFKRNFNLFEFLSSDVQELPELTSLKPILFGNPEASLTLRLFLSPSCGHCHTAYQKGKDFMEKYPEKIRLAVYFNLNIDNLGNPYVPVATNLQQIYFSNGNIRQAIEDWHVQNLNIEDWLKKWKQQTISEEVATELNRQYQWCIKNEFNYTPVKIVDHKLLPKEYELEEIKYFLSELEDLKAAIV</sequence>
<dbReference type="Pfam" id="PF07884">
    <property type="entry name" value="VKOR"/>
    <property type="match status" value="1"/>
</dbReference>
<feature type="domain" description="Vitamin K epoxide reductase" evidence="11">
    <location>
        <begin position="160"/>
        <end position="278"/>
    </location>
</feature>
<keyword evidence="7 10" id="KW-0472">Membrane</keyword>
<dbReference type="AlphaFoldDB" id="A0A497UYT4"/>
<evidence type="ECO:0000256" key="1">
    <source>
        <dbReference type="ARBA" id="ARBA00004141"/>
    </source>
</evidence>
<evidence type="ECO:0000256" key="10">
    <source>
        <dbReference type="SAM" id="Phobius"/>
    </source>
</evidence>
<evidence type="ECO:0000256" key="9">
    <source>
        <dbReference type="ARBA" id="ARBA00023284"/>
    </source>
</evidence>
<dbReference type="EMBL" id="PJND01000007">
    <property type="protein sequence ID" value="PKW29482.1"/>
    <property type="molecule type" value="Genomic_DNA"/>
</dbReference>
<keyword evidence="8" id="KW-1015">Disulfide bond</keyword>
<evidence type="ECO:0000256" key="4">
    <source>
        <dbReference type="ARBA" id="ARBA00022719"/>
    </source>
</evidence>
<evidence type="ECO:0000256" key="3">
    <source>
        <dbReference type="ARBA" id="ARBA00022692"/>
    </source>
</evidence>
<dbReference type="GO" id="GO:0016020">
    <property type="term" value="C:membrane"/>
    <property type="evidence" value="ECO:0007669"/>
    <property type="project" value="UniProtKB-SubCell"/>
</dbReference>
<protein>
    <submittedName>
        <fullName evidence="14">Thioredoxin-like protein</fullName>
    </submittedName>
</protein>
<feature type="domain" description="Thioredoxin-like fold" evidence="12">
    <location>
        <begin position="356"/>
        <end position="502"/>
    </location>
</feature>
<dbReference type="Proteomes" id="UP000233767">
    <property type="component" value="Unassembled WGS sequence"/>
</dbReference>
<keyword evidence="15" id="KW-1185">Reference proteome</keyword>
<feature type="transmembrane region" description="Helical" evidence="10">
    <location>
        <begin position="233"/>
        <end position="254"/>
    </location>
</feature>
<evidence type="ECO:0000256" key="8">
    <source>
        <dbReference type="ARBA" id="ARBA00023157"/>
    </source>
</evidence>
<dbReference type="Proteomes" id="UP000275027">
    <property type="component" value="Unassembled WGS sequence"/>
</dbReference>
<comment type="subcellular location">
    <subcellularLocation>
        <location evidence="1">Membrane</location>
        <topology evidence="1">Multi-pass membrane protein</topology>
    </subcellularLocation>
</comment>
<dbReference type="Pfam" id="PF13462">
    <property type="entry name" value="Thioredoxin_4"/>
    <property type="match status" value="1"/>
</dbReference>
<proteinExistence type="inferred from homology"/>
<evidence type="ECO:0000256" key="5">
    <source>
        <dbReference type="ARBA" id="ARBA00022989"/>
    </source>
</evidence>
<dbReference type="Gene3D" id="3.90.70.10">
    <property type="entry name" value="Cysteine proteinases"/>
    <property type="match status" value="1"/>
</dbReference>
<dbReference type="InterPro" id="IPR038354">
    <property type="entry name" value="VKOR_sf"/>
</dbReference>
<feature type="transmembrane region" description="Helical" evidence="10">
    <location>
        <begin position="156"/>
        <end position="174"/>
    </location>
</feature>
<dbReference type="EMBL" id="RCCB01000010">
    <property type="protein sequence ID" value="RLJ35017.1"/>
    <property type="molecule type" value="Genomic_DNA"/>
</dbReference>
<dbReference type="InterPro" id="IPR036249">
    <property type="entry name" value="Thioredoxin-like_sf"/>
</dbReference>
<evidence type="ECO:0000256" key="2">
    <source>
        <dbReference type="ARBA" id="ARBA00006214"/>
    </source>
</evidence>
<comment type="caution">
    <text evidence="14">The sequence shown here is derived from an EMBL/GenBank/DDBJ whole genome shotgun (WGS) entry which is preliminary data.</text>
</comment>
<dbReference type="Gene3D" id="1.20.1440.130">
    <property type="entry name" value="VKOR domain"/>
    <property type="match status" value="1"/>
</dbReference>
<evidence type="ECO:0000313" key="16">
    <source>
        <dbReference type="Proteomes" id="UP000275027"/>
    </source>
</evidence>
<reference evidence="13 15" key="1">
    <citation type="submission" date="2017-12" db="EMBL/GenBank/DDBJ databases">
        <title>Genomic Encyclopedia of Type Strains, Phase III (KMG-III): the genomes of soil and plant-associated and newly described type strains.</title>
        <authorList>
            <person name="Whitman W."/>
        </authorList>
    </citation>
    <scope>NUCLEOTIDE SEQUENCE [LARGE SCALE GENOMIC DNA]</scope>
    <source>
        <strain evidence="13 15">IP-10</strain>
    </source>
</reference>
<feature type="transmembrane region" description="Helical" evidence="10">
    <location>
        <begin position="131"/>
        <end position="150"/>
    </location>
</feature>
<reference evidence="14 16" key="2">
    <citation type="submission" date="2018-10" db="EMBL/GenBank/DDBJ databases">
        <title>Genomic Encyclopedia of Archaeal and Bacterial Type Strains, Phase II (KMG-II): from individual species to whole genera.</title>
        <authorList>
            <person name="Goeker M."/>
        </authorList>
    </citation>
    <scope>NUCLEOTIDE SEQUENCE [LARGE SCALE GENOMIC DNA]</scope>
    <source>
        <strain evidence="14 16">DSM 21886</strain>
    </source>
</reference>
<organism evidence="14 16">
    <name type="scientific">Flavobacterium lindanitolerans</name>
    <dbReference type="NCBI Taxonomy" id="428988"/>
    <lineage>
        <taxon>Bacteria</taxon>
        <taxon>Pseudomonadati</taxon>
        <taxon>Bacteroidota</taxon>
        <taxon>Flavobacteriia</taxon>
        <taxon>Flavobacteriales</taxon>
        <taxon>Flavobacteriaceae</taxon>
        <taxon>Flavobacterium</taxon>
    </lineage>
</organism>
<feature type="transmembrane region" description="Helical" evidence="10">
    <location>
        <begin position="263"/>
        <end position="284"/>
    </location>
</feature>
<accession>A0A497UYT4</accession>
<evidence type="ECO:0000256" key="6">
    <source>
        <dbReference type="ARBA" id="ARBA00023002"/>
    </source>
</evidence>
<evidence type="ECO:0000259" key="12">
    <source>
        <dbReference type="Pfam" id="PF13462"/>
    </source>
</evidence>
<dbReference type="Gene3D" id="3.40.30.10">
    <property type="entry name" value="Glutaredoxin"/>
    <property type="match status" value="1"/>
</dbReference>
<evidence type="ECO:0000259" key="11">
    <source>
        <dbReference type="Pfam" id="PF07884"/>
    </source>
</evidence>
<name>A0A497UYT4_9FLAO</name>
<evidence type="ECO:0000256" key="7">
    <source>
        <dbReference type="ARBA" id="ARBA00023136"/>
    </source>
</evidence>
<evidence type="ECO:0000313" key="15">
    <source>
        <dbReference type="Proteomes" id="UP000233767"/>
    </source>
</evidence>
<dbReference type="GO" id="GO:0016491">
    <property type="term" value="F:oxidoreductase activity"/>
    <property type="evidence" value="ECO:0007669"/>
    <property type="project" value="UniProtKB-KW"/>
</dbReference>
<keyword evidence="6" id="KW-0560">Oxidoreductase</keyword>